<dbReference type="RefSeq" id="WP_125956894.1">
    <property type="nucleotide sequence ID" value="NZ_JAQEJV010000007.1"/>
</dbReference>
<sequence>MTELKRLQNGSDIRGIAISAEGFEANLEAKQAKQIAKGVVAWLRKEKKVTHSPIRIAIGQDSRLSGDSIKEGLIQSLLTEDVHVIDTGLSTTPAMFMATQFDAFNADAGIMITASHLPFYYNGIKLFTKDGGAEHEDIEFILEHAPVYIEDTEIKGTLEKQEVISDYANDLVEKIQKETGNKQPLKGFHIVLDAGNGAGGFFAEKVLETLGADTTGSQFLNPDGHFPNHIPNPDNKEAMESIKQAVLNQQADLGVIFDTDVDRAAVVDKTGEVINRNNLIAVLSHIVLEESPGATIVTNSPTSSHLKDFIESLDGKQVRYLCGYRNVINKGIELNNQGIDVPLSIETSGHAAFKENYFLDDGAYVVAKILMLLPKLKENNQELSDLIANLKQPEETTEIRFKISGEDYRISGESVIAAMHDLVAETQGFSIDMDNEEGIRVNVSEEFGSGWFLLRMSLHEPLLVLQVENDEVGKNQLVLEKLSPFFSQYDFLNTDKLKESLEK</sequence>
<dbReference type="InterPro" id="IPR005846">
    <property type="entry name" value="A-D-PHexomutase_a/b/a-III"/>
</dbReference>
<evidence type="ECO:0000259" key="4">
    <source>
        <dbReference type="Pfam" id="PF02878"/>
    </source>
</evidence>
<dbReference type="GO" id="GO:0005975">
    <property type="term" value="P:carbohydrate metabolic process"/>
    <property type="evidence" value="ECO:0007669"/>
    <property type="project" value="InterPro"/>
</dbReference>
<dbReference type="InterPro" id="IPR016055">
    <property type="entry name" value="A-D-PHexomutase_a/b/a-I/II/III"/>
</dbReference>
<comment type="similarity">
    <text evidence="2">Belongs to the phosphohexose mutase family.</text>
</comment>
<dbReference type="CDD" id="cd03089">
    <property type="entry name" value="PMM_PGM"/>
    <property type="match status" value="1"/>
</dbReference>
<protein>
    <submittedName>
        <fullName evidence="7">Phosphomannomutase/phosphoglucomutase</fullName>
    </submittedName>
</protein>
<dbReference type="InterPro" id="IPR005841">
    <property type="entry name" value="Alpha-D-phosphohexomutase_SF"/>
</dbReference>
<dbReference type="FunFam" id="3.40.120.10:FF:000010">
    <property type="entry name" value="phosphomannomutase/phosphoglucomutase isoform X1"/>
    <property type="match status" value="1"/>
</dbReference>
<evidence type="ECO:0000256" key="3">
    <source>
        <dbReference type="ARBA" id="ARBA00022553"/>
    </source>
</evidence>
<dbReference type="Proteomes" id="UP000288490">
    <property type="component" value="Unassembled WGS sequence"/>
</dbReference>
<feature type="domain" description="Alpha-D-phosphohexomutase alpha/beta/alpha" evidence="6">
    <location>
        <begin position="276"/>
        <end position="389"/>
    </location>
</feature>
<gene>
    <name evidence="7" type="ORF">CBF36_04180</name>
</gene>
<dbReference type="PANTHER" id="PTHR42946">
    <property type="entry name" value="PHOSPHOHEXOSE MUTASE"/>
    <property type="match status" value="1"/>
</dbReference>
<comment type="cofactor">
    <cofactor evidence="1">
        <name>Mg(2+)</name>
        <dbReference type="ChEBI" id="CHEBI:18420"/>
    </cofactor>
</comment>
<evidence type="ECO:0000256" key="1">
    <source>
        <dbReference type="ARBA" id="ARBA00001946"/>
    </source>
</evidence>
<evidence type="ECO:0000313" key="8">
    <source>
        <dbReference type="Proteomes" id="UP000288490"/>
    </source>
</evidence>
<dbReference type="Pfam" id="PF02879">
    <property type="entry name" value="PGM_PMM_II"/>
    <property type="match status" value="1"/>
</dbReference>
<dbReference type="GO" id="GO:0004615">
    <property type="term" value="F:phosphomannomutase activity"/>
    <property type="evidence" value="ECO:0007669"/>
    <property type="project" value="TreeGrafter"/>
</dbReference>
<dbReference type="AlphaFoldDB" id="A0A429ZMZ6"/>
<dbReference type="InterPro" id="IPR050060">
    <property type="entry name" value="Phosphoglucosamine_mutase"/>
</dbReference>
<organism evidence="7 8">
    <name type="scientific">Vagococcus bubulae</name>
    <dbReference type="NCBI Taxonomy" id="1977868"/>
    <lineage>
        <taxon>Bacteria</taxon>
        <taxon>Bacillati</taxon>
        <taxon>Bacillota</taxon>
        <taxon>Bacilli</taxon>
        <taxon>Lactobacillales</taxon>
        <taxon>Enterococcaceae</taxon>
        <taxon>Vagococcus</taxon>
    </lineage>
</organism>
<dbReference type="EMBL" id="NGJT01000005">
    <property type="protein sequence ID" value="RST95074.1"/>
    <property type="molecule type" value="Genomic_DNA"/>
</dbReference>
<dbReference type="Pfam" id="PF02880">
    <property type="entry name" value="PGM_PMM_III"/>
    <property type="match status" value="1"/>
</dbReference>
<dbReference type="PRINTS" id="PR00509">
    <property type="entry name" value="PGMPMM"/>
</dbReference>
<evidence type="ECO:0000313" key="7">
    <source>
        <dbReference type="EMBL" id="RST95074.1"/>
    </source>
</evidence>
<evidence type="ECO:0000259" key="6">
    <source>
        <dbReference type="Pfam" id="PF02880"/>
    </source>
</evidence>
<dbReference type="SUPFAM" id="SSF53738">
    <property type="entry name" value="Phosphoglucomutase, first 3 domains"/>
    <property type="match status" value="3"/>
</dbReference>
<evidence type="ECO:0000256" key="2">
    <source>
        <dbReference type="ARBA" id="ARBA00010231"/>
    </source>
</evidence>
<proteinExistence type="inferred from homology"/>
<dbReference type="InterPro" id="IPR005844">
    <property type="entry name" value="A-D-PHexomutase_a/b/a-I"/>
</dbReference>
<feature type="domain" description="Alpha-D-phosphohexomutase alpha/beta/alpha" evidence="4">
    <location>
        <begin position="7"/>
        <end position="139"/>
    </location>
</feature>
<dbReference type="OrthoDB" id="9806956at2"/>
<comment type="caution">
    <text evidence="7">The sequence shown here is derived from an EMBL/GenBank/DDBJ whole genome shotgun (WGS) entry which is preliminary data.</text>
</comment>
<keyword evidence="8" id="KW-1185">Reference proteome</keyword>
<dbReference type="Gene3D" id="3.30.310.50">
    <property type="entry name" value="Alpha-D-phosphohexomutase, C-terminal domain"/>
    <property type="match status" value="1"/>
</dbReference>
<evidence type="ECO:0000259" key="5">
    <source>
        <dbReference type="Pfam" id="PF02879"/>
    </source>
</evidence>
<dbReference type="InterPro" id="IPR005845">
    <property type="entry name" value="A-D-PHexomutase_a/b/a-II"/>
</dbReference>
<dbReference type="PANTHER" id="PTHR42946:SF1">
    <property type="entry name" value="PHOSPHOGLUCOMUTASE (ALPHA-D-GLUCOSE-1,6-BISPHOSPHATE-DEPENDENT)"/>
    <property type="match status" value="1"/>
</dbReference>
<name>A0A429ZMZ6_9ENTE</name>
<reference evidence="7 8" key="1">
    <citation type="submission" date="2017-05" db="EMBL/GenBank/DDBJ databases">
        <title>Vagococcus spp. assemblies.</title>
        <authorList>
            <person name="Gulvik C.A."/>
        </authorList>
    </citation>
    <scope>NUCLEOTIDE SEQUENCE [LARGE SCALE GENOMIC DNA]</scope>
    <source>
        <strain evidence="7 8">SS1994</strain>
    </source>
</reference>
<feature type="domain" description="Alpha-D-phosphohexomutase alpha/beta/alpha" evidence="5">
    <location>
        <begin position="166"/>
        <end position="271"/>
    </location>
</feature>
<accession>A0A429ZMZ6</accession>
<keyword evidence="3" id="KW-0597">Phosphoprotein</keyword>
<dbReference type="Pfam" id="PF02878">
    <property type="entry name" value="PGM_PMM_I"/>
    <property type="match status" value="1"/>
</dbReference>
<dbReference type="Gene3D" id="3.40.120.10">
    <property type="entry name" value="Alpha-D-Glucose-1,6-Bisphosphate, subunit A, domain 3"/>
    <property type="match status" value="3"/>
</dbReference>